<dbReference type="PANTHER" id="PTHR47551:SF1">
    <property type="entry name" value="TUBULIN--TYROSINE LIGASE PBY1-RELATED"/>
    <property type="match status" value="1"/>
</dbReference>
<dbReference type="PROSITE" id="PS51221">
    <property type="entry name" value="TTL"/>
    <property type="match status" value="1"/>
</dbReference>
<evidence type="ECO:0000313" key="2">
    <source>
        <dbReference type="Proteomes" id="UP001215280"/>
    </source>
</evidence>
<dbReference type="Pfam" id="PF03133">
    <property type="entry name" value="TTL"/>
    <property type="match status" value="1"/>
</dbReference>
<dbReference type="PANTHER" id="PTHR47551">
    <property type="entry name" value="TUBULIN--TYROSINE LIGASE PBY1-RELATED"/>
    <property type="match status" value="1"/>
</dbReference>
<dbReference type="AlphaFoldDB" id="A0AAD7P178"/>
<reference evidence="1" key="1">
    <citation type="submission" date="2023-03" db="EMBL/GenBank/DDBJ databases">
        <title>Massive genome expansion in bonnet fungi (Mycena s.s.) driven by repeated elements and novel gene families across ecological guilds.</title>
        <authorList>
            <consortium name="Lawrence Berkeley National Laboratory"/>
            <person name="Harder C.B."/>
            <person name="Miyauchi S."/>
            <person name="Viragh M."/>
            <person name="Kuo A."/>
            <person name="Thoen E."/>
            <person name="Andreopoulos B."/>
            <person name="Lu D."/>
            <person name="Skrede I."/>
            <person name="Drula E."/>
            <person name="Henrissat B."/>
            <person name="Morin E."/>
            <person name="Kohler A."/>
            <person name="Barry K."/>
            <person name="LaButti K."/>
            <person name="Morin E."/>
            <person name="Salamov A."/>
            <person name="Lipzen A."/>
            <person name="Mereny Z."/>
            <person name="Hegedus B."/>
            <person name="Baldrian P."/>
            <person name="Stursova M."/>
            <person name="Weitz H."/>
            <person name="Taylor A."/>
            <person name="Grigoriev I.V."/>
            <person name="Nagy L.G."/>
            <person name="Martin F."/>
            <person name="Kauserud H."/>
        </authorList>
    </citation>
    <scope>NUCLEOTIDE SEQUENCE</scope>
    <source>
        <strain evidence="1">CBHHK188m</strain>
    </source>
</reference>
<evidence type="ECO:0000313" key="1">
    <source>
        <dbReference type="EMBL" id="KAJ7783438.1"/>
    </source>
</evidence>
<proteinExistence type="predicted"/>
<keyword evidence="2" id="KW-1185">Reference proteome</keyword>
<sequence>MFNAIVSWPIAPVTKSLVLNALRGLECTVVPLPAGHRNLFWSTYDDIDHELVHSNRDTMLSSSYTFRKALIRKHFLSRCLQSYITKHPDSKLKTAAPKTFEIELSFVDELDEMFLDELWELGKELEGGRKWWILKPGMADRGNGIRIFNSKMALEKIFDDFEEADSDVEDESGGEEDKTAVVTSQLRHFVIQEYLSNPLLIDPAQVSIDDSSKPEEPQGFKFHLRAYCVASCALQLFLFDKILALFSAVPYIKPSVGKDEDGDPLPLDLSPHLTNTSLQTDRGEEGVRLLEELVSCQVLSGPQDAPKTQFTSEDMKTIVDQMVIVLGETFKAALENPIHFQPLPNAFELFGIDFLVTDSPSSSASQRFEVKLLEINAEPAIELTGPRLSWILQDLFTAIGKVCVDPFFSPTDAPEWPVGASRHGLIKCLDEEVRGPAAAQS</sequence>
<dbReference type="Gene3D" id="3.30.470.20">
    <property type="entry name" value="ATP-grasp fold, B domain"/>
    <property type="match status" value="1"/>
</dbReference>
<organism evidence="1 2">
    <name type="scientific">Mycena maculata</name>
    <dbReference type="NCBI Taxonomy" id="230809"/>
    <lineage>
        <taxon>Eukaryota</taxon>
        <taxon>Fungi</taxon>
        <taxon>Dikarya</taxon>
        <taxon>Basidiomycota</taxon>
        <taxon>Agaricomycotina</taxon>
        <taxon>Agaricomycetes</taxon>
        <taxon>Agaricomycetidae</taxon>
        <taxon>Agaricales</taxon>
        <taxon>Marasmiineae</taxon>
        <taxon>Mycenaceae</taxon>
        <taxon>Mycena</taxon>
    </lineage>
</organism>
<comment type="caution">
    <text evidence="1">The sequence shown here is derived from an EMBL/GenBank/DDBJ whole genome shotgun (WGS) entry which is preliminary data.</text>
</comment>
<dbReference type="InterPro" id="IPR004344">
    <property type="entry name" value="TTL/TTLL_fam"/>
</dbReference>
<name>A0AAD7P178_9AGAR</name>
<gene>
    <name evidence="1" type="ORF">DFH07DRAFT_787719</name>
</gene>
<dbReference type="InterPro" id="IPR027746">
    <property type="entry name" value="TTL"/>
</dbReference>
<dbReference type="EMBL" id="JARJLG010000002">
    <property type="protein sequence ID" value="KAJ7783438.1"/>
    <property type="molecule type" value="Genomic_DNA"/>
</dbReference>
<protein>
    <submittedName>
        <fullName evidence="1">TTL-domain-containing protein</fullName>
    </submittedName>
</protein>
<dbReference type="GO" id="GO:0000932">
    <property type="term" value="C:P-body"/>
    <property type="evidence" value="ECO:0007669"/>
    <property type="project" value="TreeGrafter"/>
</dbReference>
<dbReference type="SUPFAM" id="SSF56059">
    <property type="entry name" value="Glutathione synthetase ATP-binding domain-like"/>
    <property type="match status" value="1"/>
</dbReference>
<accession>A0AAD7P178</accession>
<dbReference type="Proteomes" id="UP001215280">
    <property type="component" value="Unassembled WGS sequence"/>
</dbReference>